<dbReference type="PANTHER" id="PTHR21724:SF109">
    <property type="entry name" value="SHKT DOMAIN-CONTAINING PROTEIN"/>
    <property type="match status" value="1"/>
</dbReference>
<sequence>MVQYSLSLPLLVVAVLFVNPAFSVYLEDCTAASPAANAACTTLFPDAAACKSGDAAVTVLCPFTCGNCSAFTQCSDTGVLTCDALRTAGFCETTDTQLMPMIKQHCAASCGLCDSSVSGDNGDLCSDTNSTFCQAESANCNKVALYDFMTSVCPSTCNRCNSTSTGAGCVDSEMACSVWKTNGFCGSASYTTEQKRSYCAKSCNLCS</sequence>
<dbReference type="Gene3D" id="1.10.10.1940">
    <property type="match status" value="3"/>
</dbReference>
<dbReference type="SMART" id="SM00254">
    <property type="entry name" value="ShKT"/>
    <property type="match status" value="3"/>
</dbReference>
<accession>A0A0N5AV22</accession>
<dbReference type="STRING" id="451379.A0A0N5AV22"/>
<organism evidence="4 5">
    <name type="scientific">Syphacia muris</name>
    <dbReference type="NCBI Taxonomy" id="451379"/>
    <lineage>
        <taxon>Eukaryota</taxon>
        <taxon>Metazoa</taxon>
        <taxon>Ecdysozoa</taxon>
        <taxon>Nematoda</taxon>
        <taxon>Chromadorea</taxon>
        <taxon>Rhabditida</taxon>
        <taxon>Spirurina</taxon>
        <taxon>Oxyuridomorpha</taxon>
        <taxon>Oxyuroidea</taxon>
        <taxon>Oxyuridae</taxon>
        <taxon>Syphacia</taxon>
    </lineage>
</organism>
<feature type="domain" description="ShKT" evidence="3">
    <location>
        <begin position="125"/>
        <end position="160"/>
    </location>
</feature>
<dbReference type="Pfam" id="PF01549">
    <property type="entry name" value="ShK"/>
    <property type="match status" value="3"/>
</dbReference>
<keyword evidence="2" id="KW-0732">Signal</keyword>
<dbReference type="AlphaFoldDB" id="A0A0N5AV22"/>
<dbReference type="InterPro" id="IPR003582">
    <property type="entry name" value="ShKT_dom"/>
</dbReference>
<evidence type="ECO:0000256" key="2">
    <source>
        <dbReference type="SAM" id="SignalP"/>
    </source>
</evidence>
<evidence type="ECO:0000313" key="4">
    <source>
        <dbReference type="Proteomes" id="UP000046393"/>
    </source>
</evidence>
<feature type="signal peptide" evidence="2">
    <location>
        <begin position="1"/>
        <end position="23"/>
    </location>
</feature>
<evidence type="ECO:0000313" key="5">
    <source>
        <dbReference type="WBParaSite" id="SMUV_0000872601-mRNA-1"/>
    </source>
</evidence>
<dbReference type="Proteomes" id="UP000046393">
    <property type="component" value="Unplaced"/>
</dbReference>
<reference evidence="5" key="1">
    <citation type="submission" date="2017-02" db="UniProtKB">
        <authorList>
            <consortium name="WormBaseParasite"/>
        </authorList>
    </citation>
    <scope>IDENTIFICATION</scope>
</reference>
<feature type="domain" description="ShKT" evidence="3">
    <location>
        <begin position="169"/>
        <end position="206"/>
    </location>
</feature>
<dbReference type="WBParaSite" id="SMUV_0000872601-mRNA-1">
    <property type="protein sequence ID" value="SMUV_0000872601-mRNA-1"/>
    <property type="gene ID" value="SMUV_0000872601"/>
</dbReference>
<feature type="domain" description="ShKT" evidence="3">
    <location>
        <begin position="74"/>
        <end position="113"/>
    </location>
</feature>
<keyword evidence="4" id="KW-1185">Reference proteome</keyword>
<evidence type="ECO:0000259" key="3">
    <source>
        <dbReference type="PROSITE" id="PS51670"/>
    </source>
</evidence>
<comment type="caution">
    <text evidence="1">Lacks conserved residue(s) required for the propagation of feature annotation.</text>
</comment>
<name>A0A0N5AV22_9BILA</name>
<dbReference type="PANTHER" id="PTHR21724">
    <property type="entry name" value="SHKT DOMAIN-CONTAINING PROTEIN"/>
    <property type="match status" value="1"/>
</dbReference>
<evidence type="ECO:0000256" key="1">
    <source>
        <dbReference type="PROSITE-ProRule" id="PRU01005"/>
    </source>
</evidence>
<proteinExistence type="predicted"/>
<dbReference type="PROSITE" id="PS51670">
    <property type="entry name" value="SHKT"/>
    <property type="match status" value="3"/>
</dbReference>
<feature type="chain" id="PRO_5005893554" evidence="2">
    <location>
        <begin position="24"/>
        <end position="207"/>
    </location>
</feature>
<protein>
    <submittedName>
        <fullName evidence="5">ShKT domain-containing protein</fullName>
    </submittedName>
</protein>